<keyword evidence="3 6" id="KW-0326">Glycosidase</keyword>
<evidence type="ECO:0000256" key="5">
    <source>
        <dbReference type="ARBA" id="ARBA00066962"/>
    </source>
</evidence>
<dbReference type="SUPFAM" id="SSF117125">
    <property type="entry name" value="Putative glucosidase YicI, C-terminal domain"/>
    <property type="match status" value="1"/>
</dbReference>
<dbReference type="EMBL" id="VWXL01000085">
    <property type="protein sequence ID" value="MVB12299.1"/>
    <property type="molecule type" value="Genomic_DNA"/>
</dbReference>
<feature type="domain" description="Glycosyl hydrolase family 31 C-terminal" evidence="9">
    <location>
        <begin position="580"/>
        <end position="665"/>
    </location>
</feature>
<dbReference type="Gene3D" id="2.60.40.1180">
    <property type="entry name" value="Golgi alpha-mannosidase II"/>
    <property type="match status" value="2"/>
</dbReference>
<dbReference type="Pfam" id="PF21365">
    <property type="entry name" value="Glyco_hydro_31_3rd"/>
    <property type="match status" value="1"/>
</dbReference>
<dbReference type="PANTHER" id="PTHR43053">
    <property type="entry name" value="GLYCOSIDASE FAMILY 31"/>
    <property type="match status" value="1"/>
</dbReference>
<dbReference type="SUPFAM" id="SSF51445">
    <property type="entry name" value="(Trans)glycosidases"/>
    <property type="match status" value="1"/>
</dbReference>
<dbReference type="InterPro" id="IPR050985">
    <property type="entry name" value="Alpha-glycosidase_related"/>
</dbReference>
<evidence type="ECO:0000256" key="4">
    <source>
        <dbReference type="ARBA" id="ARBA00052064"/>
    </source>
</evidence>
<dbReference type="NCBIfam" id="NF007940">
    <property type="entry name" value="PRK10658.1"/>
    <property type="match status" value="1"/>
</dbReference>
<dbReference type="AlphaFoldDB" id="A0A6N8I2Y4"/>
<evidence type="ECO:0000259" key="7">
    <source>
        <dbReference type="Pfam" id="PF01055"/>
    </source>
</evidence>
<dbReference type="Pfam" id="PF01055">
    <property type="entry name" value="Glyco_hydro_31_2nd"/>
    <property type="match status" value="1"/>
</dbReference>
<dbReference type="SUPFAM" id="SSF51011">
    <property type="entry name" value="Glycosyl hydrolase domain"/>
    <property type="match status" value="1"/>
</dbReference>
<evidence type="ECO:0000256" key="2">
    <source>
        <dbReference type="ARBA" id="ARBA00022801"/>
    </source>
</evidence>
<dbReference type="Pfam" id="PF13802">
    <property type="entry name" value="Gal_mutarotas_2"/>
    <property type="match status" value="1"/>
</dbReference>
<evidence type="ECO:0000259" key="8">
    <source>
        <dbReference type="Pfam" id="PF13802"/>
    </source>
</evidence>
<dbReference type="RefSeq" id="WP_156991095.1">
    <property type="nucleotide sequence ID" value="NZ_VWXL01000085.1"/>
</dbReference>
<evidence type="ECO:0000313" key="10">
    <source>
        <dbReference type="EMBL" id="MVB12299.1"/>
    </source>
</evidence>
<dbReference type="CDD" id="cd14752">
    <property type="entry name" value="GH31_N"/>
    <property type="match status" value="1"/>
</dbReference>
<accession>A0A6N8I2Y4</accession>
<dbReference type="FunFam" id="3.20.20.80:FF:000053">
    <property type="entry name" value="Alpha-xylosidase YicI"/>
    <property type="match status" value="1"/>
</dbReference>
<evidence type="ECO:0000313" key="11">
    <source>
        <dbReference type="Proteomes" id="UP000469440"/>
    </source>
</evidence>
<keyword evidence="11" id="KW-1185">Reference proteome</keyword>
<organism evidence="10 11">
    <name type="scientific">Caproicibacter fermentans</name>
    <dbReference type="NCBI Taxonomy" id="2576756"/>
    <lineage>
        <taxon>Bacteria</taxon>
        <taxon>Bacillati</taxon>
        <taxon>Bacillota</taxon>
        <taxon>Clostridia</taxon>
        <taxon>Eubacteriales</taxon>
        <taxon>Acutalibacteraceae</taxon>
        <taxon>Caproicibacter</taxon>
    </lineage>
</organism>
<dbReference type="GO" id="GO:0061634">
    <property type="term" value="F:alpha-D-xyloside xylohydrolase"/>
    <property type="evidence" value="ECO:0007669"/>
    <property type="project" value="UniProtKB-EC"/>
</dbReference>
<dbReference type="Gene3D" id="2.60.40.1760">
    <property type="entry name" value="glycosyl hydrolase (family 31)"/>
    <property type="match status" value="1"/>
</dbReference>
<comment type="similarity">
    <text evidence="1 6">Belongs to the glycosyl hydrolase 31 family.</text>
</comment>
<dbReference type="OrthoDB" id="176168at2"/>
<dbReference type="EC" id="3.2.1.177" evidence="5"/>
<dbReference type="GO" id="GO:0005975">
    <property type="term" value="P:carbohydrate metabolic process"/>
    <property type="evidence" value="ECO:0007669"/>
    <property type="project" value="InterPro"/>
</dbReference>
<comment type="caution">
    <text evidence="10">The sequence shown here is derived from an EMBL/GenBank/DDBJ whole genome shotgun (WGS) entry which is preliminary data.</text>
</comment>
<dbReference type="InterPro" id="IPR000322">
    <property type="entry name" value="Glyco_hydro_31_TIM"/>
</dbReference>
<dbReference type="InterPro" id="IPR048395">
    <property type="entry name" value="Glyco_hydro_31_C"/>
</dbReference>
<evidence type="ECO:0000256" key="1">
    <source>
        <dbReference type="ARBA" id="ARBA00007806"/>
    </source>
</evidence>
<evidence type="ECO:0000256" key="6">
    <source>
        <dbReference type="RuleBase" id="RU361185"/>
    </source>
</evidence>
<proteinExistence type="inferred from homology"/>
<keyword evidence="2 6" id="KW-0378">Hydrolase</keyword>
<dbReference type="PANTHER" id="PTHR43053:SF4">
    <property type="entry name" value="MYOGENESIS-REGULATING GLYCOSIDASE"/>
    <property type="match status" value="1"/>
</dbReference>
<reference evidence="10 11" key="1">
    <citation type="submission" date="2019-09" db="EMBL/GenBank/DDBJ databases">
        <title>Genome sequence of Clostridium sp. EA1.</title>
        <authorList>
            <person name="Poehlein A."/>
            <person name="Bengelsdorf F.R."/>
            <person name="Daniel R."/>
        </authorList>
    </citation>
    <scope>NUCLEOTIDE SEQUENCE [LARGE SCALE GENOMIC DNA]</scope>
    <source>
        <strain evidence="10 11">EA1</strain>
    </source>
</reference>
<dbReference type="InterPro" id="IPR011013">
    <property type="entry name" value="Gal_mutarotase_sf_dom"/>
</dbReference>
<dbReference type="SUPFAM" id="SSF74650">
    <property type="entry name" value="Galactose mutarotase-like"/>
    <property type="match status" value="1"/>
</dbReference>
<dbReference type="Proteomes" id="UP000469440">
    <property type="component" value="Unassembled WGS sequence"/>
</dbReference>
<dbReference type="Gene3D" id="3.20.20.80">
    <property type="entry name" value="Glycosidases"/>
    <property type="match status" value="1"/>
</dbReference>
<sequence>MKFTDGYWLNKPGVQFCRAVQVRDVQVEKGRVTVYAADLEVTDRGQTLNRPLLTIRFSSPKPDVLRVEAVHFAGTARKEPRFGVQDEHCELETEQTEDEIRITSGKLTAVLSRSRFRVRYFFDGRLLTATADRPLAYVTAPWGEFMLEQLGLDIGEKLYGLGERFTPFVKNGQTVDLWNADGGTSSDLAYKNVPFYLSNRGYGVFVNSTDRVSYEIASETVSCVQFSVPGQRLEYMVVGGENMKGALQNYTALTGRPALPPAWSFGLWLTTSFTTQYDEKTVNSFVDGMAERNIPLRVFHFDCFWMKEYEWCNFEWDPEVFSDVRGMLARLKRKGLNICVWINPYIAQKSALFEEGMRNGYFLKRPNGDVWQWDLWQAGMAIVDFTNPAACDWYCGKLQKLIDLGVDSFKTDFGERIPTDVLYFDGSDPAMMHNYYTQLYNRTVFGLLRKNFGENNAVLFARSATAGGQQYPVHWGGDCAAKYSSMAESLRGGLSLCLSGFGFWSHDISGFESTATPDLYKRWTAFGLLSTHSRLHGSGSYRVPWLFDSEAVDVLRFFTELKCRLMPYLYSMACATHETGLPCMRAMVLEFPDDRTCEVLDQQYMLGDSLLVAPVFREDGTAEYYLPKGKWTHLLSNEVVDGGTWLKGRYDYFSLPLFVRPNTILALGKNDQKPDYDYSDGLTLHLFELSGTEPVCTEIVNQDGSPLLRAEAERIGNQVTLRWKGKTTNLRVLLRNVPKVSDLSGATEETTNLGTLLTVDPSCSHLTFTLEKRSSSAAD</sequence>
<dbReference type="InterPro" id="IPR013780">
    <property type="entry name" value="Glyco_hydro_b"/>
</dbReference>
<feature type="domain" description="Glycoside hydrolase family 31 TIM barrel" evidence="7">
    <location>
        <begin position="257"/>
        <end position="572"/>
    </location>
</feature>
<protein>
    <recommendedName>
        <fullName evidence="5">alpha-D-xyloside xylohydrolase</fullName>
        <ecNumber evidence="5">3.2.1.177</ecNumber>
    </recommendedName>
</protein>
<evidence type="ECO:0000256" key="3">
    <source>
        <dbReference type="ARBA" id="ARBA00023295"/>
    </source>
</evidence>
<gene>
    <name evidence="10" type="primary">yicI</name>
    <name evidence="10" type="ORF">CAFE_30320</name>
</gene>
<dbReference type="CDD" id="cd06593">
    <property type="entry name" value="GH31_xylosidase_YicI"/>
    <property type="match status" value="1"/>
</dbReference>
<evidence type="ECO:0000259" key="9">
    <source>
        <dbReference type="Pfam" id="PF21365"/>
    </source>
</evidence>
<dbReference type="GO" id="GO:0030246">
    <property type="term" value="F:carbohydrate binding"/>
    <property type="evidence" value="ECO:0007669"/>
    <property type="project" value="InterPro"/>
</dbReference>
<dbReference type="InterPro" id="IPR025887">
    <property type="entry name" value="Glyco_hydro_31_N_dom"/>
</dbReference>
<dbReference type="InterPro" id="IPR017853">
    <property type="entry name" value="GH"/>
</dbReference>
<comment type="catalytic activity">
    <reaction evidence="4">
        <text>Hydrolysis of terminal, non-reducing alpha-D-xylose residues with release of alpha-D-xylose.</text>
        <dbReference type="EC" id="3.2.1.177"/>
    </reaction>
</comment>
<feature type="domain" description="Glycoside hydrolase family 31 N-terminal" evidence="8">
    <location>
        <begin position="55"/>
        <end position="214"/>
    </location>
</feature>
<name>A0A6N8I2Y4_9FIRM</name>